<comment type="subcellular location">
    <subcellularLocation>
        <location evidence="1">Cell membrane</location>
        <topology evidence="1">Multi-pass membrane protein</topology>
    </subcellularLocation>
</comment>
<keyword evidence="6 8" id="KW-1133">Transmembrane helix</keyword>
<evidence type="ECO:0000313" key="11">
    <source>
        <dbReference type="Proteomes" id="UP000824189"/>
    </source>
</evidence>
<dbReference type="InterPro" id="IPR020846">
    <property type="entry name" value="MFS_dom"/>
</dbReference>
<reference evidence="10" key="1">
    <citation type="journal article" date="2021" name="PeerJ">
        <title>Extensive microbial diversity within the chicken gut microbiome revealed by metagenomics and culture.</title>
        <authorList>
            <person name="Gilroy R."/>
            <person name="Ravi A."/>
            <person name="Getino M."/>
            <person name="Pursley I."/>
            <person name="Horton D.L."/>
            <person name="Alikhan N.F."/>
            <person name="Baker D."/>
            <person name="Gharbi K."/>
            <person name="Hall N."/>
            <person name="Watson M."/>
            <person name="Adriaenssens E.M."/>
            <person name="Foster-Nyarko E."/>
            <person name="Jarju S."/>
            <person name="Secka A."/>
            <person name="Antonio M."/>
            <person name="Oren A."/>
            <person name="Chaudhuri R.R."/>
            <person name="La Ragione R."/>
            <person name="Hildebrand F."/>
            <person name="Pallen M.J."/>
        </authorList>
    </citation>
    <scope>NUCLEOTIDE SEQUENCE</scope>
    <source>
        <strain evidence="10">4376</strain>
    </source>
</reference>
<evidence type="ECO:0000256" key="7">
    <source>
        <dbReference type="ARBA" id="ARBA00023136"/>
    </source>
</evidence>
<feature type="transmembrane region" description="Helical" evidence="8">
    <location>
        <begin position="375"/>
        <end position="396"/>
    </location>
</feature>
<reference evidence="10" key="2">
    <citation type="submission" date="2021-04" db="EMBL/GenBank/DDBJ databases">
        <authorList>
            <person name="Gilroy R."/>
        </authorList>
    </citation>
    <scope>NUCLEOTIDE SEQUENCE</scope>
    <source>
        <strain evidence="10">4376</strain>
    </source>
</reference>
<evidence type="ECO:0000256" key="4">
    <source>
        <dbReference type="ARBA" id="ARBA00022475"/>
    </source>
</evidence>
<comment type="caution">
    <text evidence="10">The sequence shown here is derived from an EMBL/GenBank/DDBJ whole genome shotgun (WGS) entry which is preliminary data.</text>
</comment>
<comment type="similarity">
    <text evidence="2">Belongs to the major facilitator superfamily. EmrB family.</text>
</comment>
<gene>
    <name evidence="10" type="ORF">H9867_02950</name>
</gene>
<feature type="transmembrane region" description="Helical" evidence="8">
    <location>
        <begin position="152"/>
        <end position="171"/>
    </location>
</feature>
<feature type="transmembrane region" description="Helical" evidence="8">
    <location>
        <begin position="292"/>
        <end position="315"/>
    </location>
</feature>
<dbReference type="PANTHER" id="PTHR42718">
    <property type="entry name" value="MAJOR FACILITATOR SUPERFAMILY MULTIDRUG TRANSPORTER MFSC"/>
    <property type="match status" value="1"/>
</dbReference>
<sequence length="501" mass="52029">MLVAAAFVVILNETTLAVALPVLMADFGISADVAQWLTTSFMLTMAVVIPMTGFIMQKFTLRVIYITAMATFLAGTIGAAIAPSFAILLLARIVQASGTALVIPLLMTTIVRLVPLERRGSVFGMVTVVIAVAPALGPTFSGVVLGALGWRWIFLLMVPLVVLALVVGVWQAKNFEEPGQPRLDVTSVVLSAVGFAGLVYGLVGLADLADGLPVDRLVILGVAVVVLAVFFRRQVRLQRAEAAGEAASPLLDLRPLGVREYRLSLTFMLLSFSMLFGFIILMPMYAQQVAGMSTVATGLVSLPGGLLMGLLGPAVGRAYDARGTRPLVIPGAVLLAVAMFGFAFLDATRAPFTWAVELFGADAAGPANDALQLTVLALVLNLGLALMFTPLMSNALAAVEDEMAPHAQAILNTFQQVAGGAGTAVFIAIMTFAAKAWGGAGAGASSGATPPHAALGHGIHVAFLVGAGISVVLVACVVLIRFDAKKPLAELKGSEHGSTEK</sequence>
<dbReference type="PROSITE" id="PS50850">
    <property type="entry name" value="MFS"/>
    <property type="match status" value="1"/>
</dbReference>
<dbReference type="EMBL" id="DXFZ01000036">
    <property type="protein sequence ID" value="HIW95436.1"/>
    <property type="molecule type" value="Genomic_DNA"/>
</dbReference>
<feature type="domain" description="Major facilitator superfamily (MFS) profile" evidence="9">
    <location>
        <begin position="1"/>
        <end position="485"/>
    </location>
</feature>
<dbReference type="PRINTS" id="PR01036">
    <property type="entry name" value="TCRTETB"/>
</dbReference>
<evidence type="ECO:0000259" key="9">
    <source>
        <dbReference type="PROSITE" id="PS50850"/>
    </source>
</evidence>
<dbReference type="GO" id="GO:0022857">
    <property type="term" value="F:transmembrane transporter activity"/>
    <property type="evidence" value="ECO:0007669"/>
    <property type="project" value="InterPro"/>
</dbReference>
<evidence type="ECO:0000313" key="10">
    <source>
        <dbReference type="EMBL" id="HIW95436.1"/>
    </source>
</evidence>
<dbReference type="InterPro" id="IPR004638">
    <property type="entry name" value="EmrB-like"/>
</dbReference>
<dbReference type="Gene3D" id="1.20.1250.20">
    <property type="entry name" value="MFS general substrate transporter like domains"/>
    <property type="match status" value="1"/>
</dbReference>
<dbReference type="InterPro" id="IPR011701">
    <property type="entry name" value="MFS"/>
</dbReference>
<evidence type="ECO:0000256" key="2">
    <source>
        <dbReference type="ARBA" id="ARBA00008537"/>
    </source>
</evidence>
<feature type="transmembrane region" description="Helical" evidence="8">
    <location>
        <begin position="417"/>
        <end position="438"/>
    </location>
</feature>
<organism evidence="10 11">
    <name type="scientific">Candidatus Corynebacterium gallistercoris</name>
    <dbReference type="NCBI Taxonomy" id="2838530"/>
    <lineage>
        <taxon>Bacteria</taxon>
        <taxon>Bacillati</taxon>
        <taxon>Actinomycetota</taxon>
        <taxon>Actinomycetes</taxon>
        <taxon>Mycobacteriales</taxon>
        <taxon>Corynebacteriaceae</taxon>
        <taxon>Corynebacterium</taxon>
    </lineage>
</organism>
<dbReference type="GO" id="GO:0005886">
    <property type="term" value="C:plasma membrane"/>
    <property type="evidence" value="ECO:0007669"/>
    <property type="project" value="UniProtKB-SubCell"/>
</dbReference>
<feature type="transmembrane region" description="Helical" evidence="8">
    <location>
        <begin position="327"/>
        <end position="345"/>
    </location>
</feature>
<evidence type="ECO:0000256" key="1">
    <source>
        <dbReference type="ARBA" id="ARBA00004651"/>
    </source>
</evidence>
<keyword evidence="4" id="KW-1003">Cell membrane</keyword>
<evidence type="ECO:0000256" key="5">
    <source>
        <dbReference type="ARBA" id="ARBA00022692"/>
    </source>
</evidence>
<keyword evidence="5 8" id="KW-0812">Transmembrane</keyword>
<proteinExistence type="inferred from homology"/>
<feature type="transmembrane region" description="Helical" evidence="8">
    <location>
        <begin position="121"/>
        <end position="140"/>
    </location>
</feature>
<feature type="transmembrane region" description="Helical" evidence="8">
    <location>
        <begin position="214"/>
        <end position="231"/>
    </location>
</feature>
<dbReference type="PANTHER" id="PTHR42718:SF9">
    <property type="entry name" value="MAJOR FACILITATOR SUPERFAMILY MULTIDRUG TRANSPORTER MFSC"/>
    <property type="match status" value="1"/>
</dbReference>
<dbReference type="NCBIfam" id="TIGR00711">
    <property type="entry name" value="efflux_EmrB"/>
    <property type="match status" value="1"/>
</dbReference>
<dbReference type="InterPro" id="IPR036259">
    <property type="entry name" value="MFS_trans_sf"/>
</dbReference>
<evidence type="ECO:0000256" key="3">
    <source>
        <dbReference type="ARBA" id="ARBA00022448"/>
    </source>
</evidence>
<keyword evidence="3" id="KW-0813">Transport</keyword>
<feature type="transmembrane region" description="Helical" evidence="8">
    <location>
        <begin position="263"/>
        <end position="286"/>
    </location>
</feature>
<name>A0A9D1RVX4_9CORY</name>
<feature type="transmembrane region" description="Helical" evidence="8">
    <location>
        <begin position="183"/>
        <end position="202"/>
    </location>
</feature>
<evidence type="ECO:0000256" key="6">
    <source>
        <dbReference type="ARBA" id="ARBA00022989"/>
    </source>
</evidence>
<keyword evidence="7 8" id="KW-0472">Membrane</keyword>
<accession>A0A9D1RVX4</accession>
<feature type="transmembrane region" description="Helical" evidence="8">
    <location>
        <begin position="35"/>
        <end position="56"/>
    </location>
</feature>
<protein>
    <submittedName>
        <fullName evidence="10">DHA2 family efflux MFS transporter permease subunit</fullName>
    </submittedName>
</protein>
<dbReference type="Proteomes" id="UP000824189">
    <property type="component" value="Unassembled WGS sequence"/>
</dbReference>
<feature type="transmembrane region" description="Helical" evidence="8">
    <location>
        <begin position="458"/>
        <end position="482"/>
    </location>
</feature>
<feature type="transmembrane region" description="Helical" evidence="8">
    <location>
        <begin position="63"/>
        <end position="87"/>
    </location>
</feature>
<evidence type="ECO:0000256" key="8">
    <source>
        <dbReference type="SAM" id="Phobius"/>
    </source>
</evidence>
<dbReference type="Gene3D" id="1.20.1720.10">
    <property type="entry name" value="Multidrug resistance protein D"/>
    <property type="match status" value="1"/>
</dbReference>
<dbReference type="Pfam" id="PF07690">
    <property type="entry name" value="MFS_1"/>
    <property type="match status" value="1"/>
</dbReference>
<feature type="transmembrane region" description="Helical" evidence="8">
    <location>
        <begin position="93"/>
        <end position="114"/>
    </location>
</feature>
<dbReference type="AlphaFoldDB" id="A0A9D1RVX4"/>
<dbReference type="SUPFAM" id="SSF103473">
    <property type="entry name" value="MFS general substrate transporter"/>
    <property type="match status" value="1"/>
</dbReference>